<comment type="caution">
    <text evidence="4">The sequence shown here is derived from an EMBL/GenBank/DDBJ whole genome shotgun (WGS) entry which is preliminary data.</text>
</comment>
<dbReference type="Proteomes" id="UP000287224">
    <property type="component" value="Unassembled WGS sequence"/>
</dbReference>
<feature type="domain" description="Activator of Hsp90 ATPase homologue 1/2-like C-terminal" evidence="3">
    <location>
        <begin position="13"/>
        <end position="146"/>
    </location>
</feature>
<organism evidence="4 5">
    <name type="scientific">Dictyobacter aurantiacus</name>
    <dbReference type="NCBI Taxonomy" id="1936993"/>
    <lineage>
        <taxon>Bacteria</taxon>
        <taxon>Bacillati</taxon>
        <taxon>Chloroflexota</taxon>
        <taxon>Ktedonobacteria</taxon>
        <taxon>Ktedonobacterales</taxon>
        <taxon>Dictyobacteraceae</taxon>
        <taxon>Dictyobacter</taxon>
    </lineage>
</organism>
<name>A0A401ZJ34_9CHLR</name>
<evidence type="ECO:0000313" key="4">
    <source>
        <dbReference type="EMBL" id="GCE06865.1"/>
    </source>
</evidence>
<feature type="region of interest" description="Disordered" evidence="2">
    <location>
        <begin position="115"/>
        <end position="134"/>
    </location>
</feature>
<accession>A0A401ZJ34</accession>
<evidence type="ECO:0000256" key="1">
    <source>
        <dbReference type="ARBA" id="ARBA00006817"/>
    </source>
</evidence>
<dbReference type="InterPro" id="IPR023393">
    <property type="entry name" value="START-like_dom_sf"/>
</dbReference>
<keyword evidence="5" id="KW-1185">Reference proteome</keyword>
<dbReference type="Gene3D" id="3.30.530.20">
    <property type="match status" value="1"/>
</dbReference>
<reference evidence="5" key="1">
    <citation type="submission" date="2018-12" db="EMBL/GenBank/DDBJ databases">
        <title>Tengunoibacter tsumagoiensis gen. nov., sp. nov., Dictyobacter kobayashii sp. nov., D. alpinus sp. nov., and D. joshuensis sp. nov. and description of Dictyobacteraceae fam. nov. within the order Ktedonobacterales isolated from Tengu-no-mugimeshi.</title>
        <authorList>
            <person name="Wang C.M."/>
            <person name="Zheng Y."/>
            <person name="Sakai Y."/>
            <person name="Toyoda A."/>
            <person name="Minakuchi Y."/>
            <person name="Abe K."/>
            <person name="Yokota A."/>
            <person name="Yabe S."/>
        </authorList>
    </citation>
    <scope>NUCLEOTIDE SEQUENCE [LARGE SCALE GENOMIC DNA]</scope>
    <source>
        <strain evidence="5">S-27</strain>
    </source>
</reference>
<dbReference type="EMBL" id="BIFQ01000001">
    <property type="protein sequence ID" value="GCE06865.1"/>
    <property type="molecule type" value="Genomic_DNA"/>
</dbReference>
<proteinExistence type="inferred from homology"/>
<dbReference type="OrthoDB" id="9800600at2"/>
<gene>
    <name evidence="4" type="ORF">KDAU_41940</name>
</gene>
<dbReference type="SUPFAM" id="SSF55961">
    <property type="entry name" value="Bet v1-like"/>
    <property type="match status" value="1"/>
</dbReference>
<protein>
    <recommendedName>
        <fullName evidence="3">Activator of Hsp90 ATPase homologue 1/2-like C-terminal domain-containing protein</fullName>
    </recommendedName>
</protein>
<evidence type="ECO:0000313" key="5">
    <source>
        <dbReference type="Proteomes" id="UP000287224"/>
    </source>
</evidence>
<dbReference type="InterPro" id="IPR013538">
    <property type="entry name" value="ASHA1/2-like_C"/>
</dbReference>
<dbReference type="AlphaFoldDB" id="A0A401ZJ34"/>
<evidence type="ECO:0000259" key="3">
    <source>
        <dbReference type="Pfam" id="PF08327"/>
    </source>
</evidence>
<feature type="compositionally biased region" description="Basic and acidic residues" evidence="2">
    <location>
        <begin position="115"/>
        <end position="125"/>
    </location>
</feature>
<comment type="similarity">
    <text evidence="1">Belongs to the AHA1 family.</text>
</comment>
<dbReference type="Pfam" id="PF08327">
    <property type="entry name" value="AHSA1"/>
    <property type="match status" value="1"/>
</dbReference>
<dbReference type="RefSeq" id="WP_126597755.1">
    <property type="nucleotide sequence ID" value="NZ_BIFQ01000001.1"/>
</dbReference>
<evidence type="ECO:0000256" key="2">
    <source>
        <dbReference type="SAM" id="MobiDB-lite"/>
    </source>
</evidence>
<sequence length="147" mass="16994">MATRTTTSKNTINASTDRVWAAITQPELVKQWQYGTDLITDWHVGSPIIFHNEWEGKVFEQKGTVLEIEPTRRVKYSLFFLHPGMEDRPENYFTMTYRLDEIGDQMTLTIIQDDPREQASQERTESQQAAEESENSVLIALKKLVEG</sequence>